<dbReference type="HAMAP" id="MF_00758">
    <property type="entry name" value="UPF0301"/>
    <property type="match status" value="1"/>
</dbReference>
<organism evidence="4 5">
    <name type="scientific">Herbaspirillum frisingense GSF30</name>
    <dbReference type="NCBI Taxonomy" id="864073"/>
    <lineage>
        <taxon>Bacteria</taxon>
        <taxon>Pseudomonadati</taxon>
        <taxon>Pseudomonadota</taxon>
        <taxon>Betaproteobacteria</taxon>
        <taxon>Burkholderiales</taxon>
        <taxon>Oxalobacteraceae</taxon>
        <taxon>Herbaspirillum</taxon>
    </lineage>
</organism>
<evidence type="ECO:0000256" key="1">
    <source>
        <dbReference type="ARBA" id="ARBA00009600"/>
    </source>
</evidence>
<dbReference type="GO" id="GO:0005829">
    <property type="term" value="C:cytosol"/>
    <property type="evidence" value="ECO:0007669"/>
    <property type="project" value="TreeGrafter"/>
</dbReference>
<comment type="caution">
    <text evidence="4">The sequence shown here is derived from an EMBL/GenBank/DDBJ whole genome shotgun (WGS) entry which is preliminary data.</text>
</comment>
<dbReference type="RefSeq" id="WP_006463691.1">
    <property type="nucleotide sequence ID" value="NZ_AEEC02000015.1"/>
</dbReference>
<evidence type="ECO:0000256" key="2">
    <source>
        <dbReference type="HAMAP-Rule" id="MF_00758"/>
    </source>
</evidence>
<gene>
    <name evidence="4" type="ORF">HFRIS_012389</name>
</gene>
<reference evidence="4 5" key="1">
    <citation type="journal article" date="2013" name="Front. Microbiol.">
        <title>The genome of the endophytic bacterium H. frisingense GSF30(T) identifies diverse strategies in the Herbaspirillum genus to interact with plants.</title>
        <authorList>
            <person name="Straub D."/>
            <person name="Rothballer M."/>
            <person name="Hartmann A."/>
            <person name="Ludewig U."/>
        </authorList>
    </citation>
    <scope>NUCLEOTIDE SEQUENCE [LARGE SCALE GENOMIC DNA]</scope>
    <source>
        <strain evidence="4 5">GSF30</strain>
    </source>
</reference>
<feature type="compositionally biased region" description="Low complexity" evidence="3">
    <location>
        <begin position="39"/>
        <end position="59"/>
    </location>
</feature>
<feature type="compositionally biased region" description="Basic and acidic residues" evidence="3">
    <location>
        <begin position="29"/>
        <end position="38"/>
    </location>
</feature>
<dbReference type="SUPFAM" id="SSF143456">
    <property type="entry name" value="VC0467-like"/>
    <property type="match status" value="1"/>
</dbReference>
<accession>A0AAI9N3M0</accession>
<protein>
    <recommendedName>
        <fullName evidence="2">UPF0301 protein HFRIS_012389</fullName>
    </recommendedName>
</protein>
<evidence type="ECO:0000256" key="3">
    <source>
        <dbReference type="SAM" id="MobiDB-lite"/>
    </source>
</evidence>
<feature type="region of interest" description="Disordered" evidence="3">
    <location>
        <begin position="22"/>
        <end position="67"/>
    </location>
</feature>
<dbReference type="EMBL" id="AEEC02000015">
    <property type="protein sequence ID" value="EOA04507.1"/>
    <property type="molecule type" value="Genomic_DNA"/>
</dbReference>
<dbReference type="Pfam" id="PF02622">
    <property type="entry name" value="DUF179"/>
    <property type="match status" value="1"/>
</dbReference>
<dbReference type="AlphaFoldDB" id="A0AAI9N3M0"/>
<evidence type="ECO:0000313" key="4">
    <source>
        <dbReference type="EMBL" id="EOA04507.1"/>
    </source>
</evidence>
<proteinExistence type="inferred from homology"/>
<dbReference type="PANTHER" id="PTHR30327:SF1">
    <property type="entry name" value="UPF0301 PROTEIN YQGE"/>
    <property type="match status" value="1"/>
</dbReference>
<dbReference type="Gene3D" id="3.40.1740.10">
    <property type="entry name" value="VC0467-like"/>
    <property type="match status" value="1"/>
</dbReference>
<evidence type="ECO:0000313" key="5">
    <source>
        <dbReference type="Proteomes" id="UP000006772"/>
    </source>
</evidence>
<dbReference type="Proteomes" id="UP000006772">
    <property type="component" value="Unassembled WGS sequence"/>
</dbReference>
<comment type="similarity">
    <text evidence="1 2">Belongs to the UPF0301 (AlgH) family.</text>
</comment>
<dbReference type="PANTHER" id="PTHR30327">
    <property type="entry name" value="UNCHARACTERIZED PROTEIN YQGE"/>
    <property type="match status" value="1"/>
</dbReference>
<dbReference type="InterPro" id="IPR003774">
    <property type="entry name" value="AlgH-like"/>
</dbReference>
<dbReference type="NCBIfam" id="NF001266">
    <property type="entry name" value="PRK00228.1-1"/>
    <property type="match status" value="1"/>
</dbReference>
<sequence>MIKRRNSPFSFSAEDFDESMDSFGAFDPFRPDSPRREAASAQAGSSGSSAPSGASAAGEDSAEEETRPPLELDLTNHFLIAMPSMLDPVFGGTVVYLCEHNHNGALGVVINKPTDMTMDVLFDRINLKLEIRPDTPDAMPELYRRPVMFGGPVQVERGFVLHSTSEKYSSTLQVTDDVALTTSKDVLEAVAYGNGPERVLVTLGCSGWSPGQLEGEIGRNGWLTVKADPAIIFELPVEERFTAALALLGIDPVMLSGDAGRA</sequence>
<name>A0AAI9N3M0_9BURK</name>